<dbReference type="EC" id="2.7.1.170" evidence="1"/>
<dbReference type="InterPro" id="IPR043129">
    <property type="entry name" value="ATPase_NBD"/>
</dbReference>
<dbReference type="GO" id="GO:0016773">
    <property type="term" value="F:phosphotransferase activity, alcohol group as acceptor"/>
    <property type="evidence" value="ECO:0007669"/>
    <property type="project" value="InterPro"/>
</dbReference>
<dbReference type="SUPFAM" id="SSF53067">
    <property type="entry name" value="Actin-like ATPase domain"/>
    <property type="match status" value="1"/>
</dbReference>
<proteinExistence type="predicted"/>
<dbReference type="PANTHER" id="PTHR30605">
    <property type="entry name" value="ANHYDRO-N-ACETYLMURAMIC ACID KINASE"/>
    <property type="match status" value="1"/>
</dbReference>
<name>A0AAE3M4I4_9BACT</name>
<reference evidence="1" key="1">
    <citation type="submission" date="2022-10" db="EMBL/GenBank/DDBJ databases">
        <authorList>
            <person name="Yu W.X."/>
        </authorList>
    </citation>
    <scope>NUCLEOTIDE SEQUENCE</scope>
    <source>
        <strain evidence="1">AAT</strain>
    </source>
</reference>
<dbReference type="AlphaFoldDB" id="A0AAE3M4I4"/>
<evidence type="ECO:0000313" key="1">
    <source>
        <dbReference type="EMBL" id="MCW3786702.1"/>
    </source>
</evidence>
<comment type="caution">
    <text evidence="1">The sequence shown here is derived from an EMBL/GenBank/DDBJ whole genome shotgun (WGS) entry which is preliminary data.</text>
</comment>
<keyword evidence="2" id="KW-1185">Reference proteome</keyword>
<keyword evidence="1" id="KW-0808">Transferase</keyword>
<sequence>MKQYRVIGVMSGTSLDGLDIALCNIKNEENKWLFEIEKATTVAYENEWKEKLENAQKLSAAEFIHLHRLYGAYIGKKVAEFAQNMTNLDFVASHGHTVFHKPEEDLTFQIGCGAYIAAECKMLTISDFRTLDIALGGQGAPLVPIGDQLLFSDYDACINIGGFANISYDVQGERKAYDICPVNFVLNQLVQSEFNTAYDEDGLIGRKGCLDFDLYRKLNALDFYNQNGPKSLAREWVEKEFWPLVKQSDGPIENIITTCYHHFAQQMASVIKTNQLRNVLFTGGGSYNQFLLELISEKCRAKLVVPDNNLVEYKEALIFAFLGVLRIEEQNNCLKSVTGASKNNTGGCIYLP</sequence>
<dbReference type="RefSeq" id="WP_301190266.1">
    <property type="nucleotide sequence ID" value="NZ_JAPDPJ010000017.1"/>
</dbReference>
<dbReference type="NCBIfam" id="NF007144">
    <property type="entry name" value="PRK09585.2-3"/>
    <property type="match status" value="1"/>
</dbReference>
<keyword evidence="1" id="KW-0418">Kinase</keyword>
<dbReference type="GO" id="GO:0016301">
    <property type="term" value="F:kinase activity"/>
    <property type="evidence" value="ECO:0007669"/>
    <property type="project" value="UniProtKB-KW"/>
</dbReference>
<dbReference type="GO" id="GO:0009254">
    <property type="term" value="P:peptidoglycan turnover"/>
    <property type="evidence" value="ECO:0007669"/>
    <property type="project" value="InterPro"/>
</dbReference>
<protein>
    <submittedName>
        <fullName evidence="1">Anhydro-N-acetylmuramic acid kinase</fullName>
        <ecNumber evidence="1">2.7.1.170</ecNumber>
    </submittedName>
</protein>
<dbReference type="Gene3D" id="3.30.420.40">
    <property type="match status" value="2"/>
</dbReference>
<dbReference type="EMBL" id="JAPDPJ010000017">
    <property type="protein sequence ID" value="MCW3786702.1"/>
    <property type="molecule type" value="Genomic_DNA"/>
</dbReference>
<accession>A0AAE3M4I4</accession>
<dbReference type="GO" id="GO:0006040">
    <property type="term" value="P:amino sugar metabolic process"/>
    <property type="evidence" value="ECO:0007669"/>
    <property type="project" value="InterPro"/>
</dbReference>
<dbReference type="GO" id="GO:0005524">
    <property type="term" value="F:ATP binding"/>
    <property type="evidence" value="ECO:0007669"/>
    <property type="project" value="InterPro"/>
</dbReference>
<dbReference type="PANTHER" id="PTHR30605:SF0">
    <property type="entry name" value="ANHYDRO-N-ACETYLMURAMIC ACID KINASE"/>
    <property type="match status" value="1"/>
</dbReference>
<organism evidence="1 2">
    <name type="scientific">Plebeiibacterium sediminum</name>
    <dbReference type="NCBI Taxonomy" id="2992112"/>
    <lineage>
        <taxon>Bacteria</taxon>
        <taxon>Pseudomonadati</taxon>
        <taxon>Bacteroidota</taxon>
        <taxon>Bacteroidia</taxon>
        <taxon>Marinilabiliales</taxon>
        <taxon>Marinilabiliaceae</taxon>
        <taxon>Plebeiibacterium</taxon>
    </lineage>
</organism>
<gene>
    <name evidence="1" type="ORF">OM075_09505</name>
</gene>
<dbReference type="Pfam" id="PF03702">
    <property type="entry name" value="AnmK"/>
    <property type="match status" value="1"/>
</dbReference>
<evidence type="ECO:0000313" key="2">
    <source>
        <dbReference type="Proteomes" id="UP001209229"/>
    </source>
</evidence>
<dbReference type="Proteomes" id="UP001209229">
    <property type="component" value="Unassembled WGS sequence"/>
</dbReference>
<dbReference type="InterPro" id="IPR005338">
    <property type="entry name" value="Anhydro_N_Ac-Mur_kinase"/>
</dbReference>